<dbReference type="Proteomes" id="UP000539642">
    <property type="component" value="Unassembled WGS sequence"/>
</dbReference>
<gene>
    <name evidence="1" type="ORF">HNQ81_001744</name>
</gene>
<sequence length="75" mass="8698">MVKNQMKKGKYTINSKILIFHAAELYPQKKENTTTMVFFSTRRKKTFAGSPIEDRKEEWALVEGGPMVGKLFENE</sequence>
<dbReference type="RefSeq" id="WP_183350339.1">
    <property type="nucleotide sequence ID" value="NZ_JACHEO010000008.1"/>
</dbReference>
<dbReference type="EMBL" id="JACHEO010000008">
    <property type="protein sequence ID" value="MBB5348013.1"/>
    <property type="molecule type" value="Genomic_DNA"/>
</dbReference>
<evidence type="ECO:0000313" key="1">
    <source>
        <dbReference type="EMBL" id="MBB5348013.1"/>
    </source>
</evidence>
<evidence type="ECO:0000313" key="2">
    <source>
        <dbReference type="Proteomes" id="UP000539642"/>
    </source>
</evidence>
<name>A0A840UTD4_9BACT</name>
<comment type="caution">
    <text evidence="1">The sequence shown here is derived from an EMBL/GenBank/DDBJ whole genome shotgun (WGS) entry which is preliminary data.</text>
</comment>
<protein>
    <submittedName>
        <fullName evidence="1">2-C-methyl-D-erythritol 4-phosphate cytidylyltransferase</fullName>
    </submittedName>
</protein>
<keyword evidence="1" id="KW-0808">Transferase</keyword>
<organism evidence="1 2">
    <name type="scientific">Desulfoprunum benzoelyticum</name>
    <dbReference type="NCBI Taxonomy" id="1506996"/>
    <lineage>
        <taxon>Bacteria</taxon>
        <taxon>Pseudomonadati</taxon>
        <taxon>Thermodesulfobacteriota</taxon>
        <taxon>Desulfobulbia</taxon>
        <taxon>Desulfobulbales</taxon>
        <taxon>Desulfobulbaceae</taxon>
        <taxon>Desulfoprunum</taxon>
    </lineage>
</organism>
<dbReference type="AlphaFoldDB" id="A0A840UTD4"/>
<keyword evidence="1" id="KW-0548">Nucleotidyltransferase</keyword>
<keyword evidence="2" id="KW-1185">Reference proteome</keyword>
<reference evidence="1 2" key="1">
    <citation type="submission" date="2020-08" db="EMBL/GenBank/DDBJ databases">
        <title>Genomic Encyclopedia of Type Strains, Phase IV (KMG-IV): sequencing the most valuable type-strain genomes for metagenomic binning, comparative biology and taxonomic classification.</title>
        <authorList>
            <person name="Goeker M."/>
        </authorList>
    </citation>
    <scope>NUCLEOTIDE SEQUENCE [LARGE SCALE GENOMIC DNA]</scope>
    <source>
        <strain evidence="1 2">DSM 28570</strain>
    </source>
</reference>
<dbReference type="GO" id="GO:0016779">
    <property type="term" value="F:nucleotidyltransferase activity"/>
    <property type="evidence" value="ECO:0007669"/>
    <property type="project" value="UniProtKB-KW"/>
</dbReference>
<proteinExistence type="predicted"/>
<accession>A0A840UTD4</accession>